<organism evidence="2 3">
    <name type="scientific">Chryseobacterium pennae</name>
    <dbReference type="NCBI Taxonomy" id="2258962"/>
    <lineage>
        <taxon>Bacteria</taxon>
        <taxon>Pseudomonadati</taxon>
        <taxon>Bacteroidota</taxon>
        <taxon>Flavobacteriia</taxon>
        <taxon>Flavobacteriales</taxon>
        <taxon>Weeksellaceae</taxon>
        <taxon>Chryseobacterium group</taxon>
        <taxon>Chryseobacterium</taxon>
    </lineage>
</organism>
<keyword evidence="3" id="KW-1185">Reference proteome</keyword>
<evidence type="ECO:0000313" key="2">
    <source>
        <dbReference type="EMBL" id="REC61274.1"/>
    </source>
</evidence>
<accession>A0A3D9C697</accession>
<keyword evidence="1" id="KW-0472">Membrane</keyword>
<protein>
    <submittedName>
        <fullName evidence="2">Uncharacterized protein</fullName>
    </submittedName>
</protein>
<evidence type="ECO:0000256" key="1">
    <source>
        <dbReference type="SAM" id="Phobius"/>
    </source>
</evidence>
<keyword evidence="1" id="KW-1133">Transmembrane helix</keyword>
<feature type="transmembrane region" description="Helical" evidence="1">
    <location>
        <begin position="21"/>
        <end position="39"/>
    </location>
</feature>
<feature type="transmembrane region" description="Helical" evidence="1">
    <location>
        <begin position="187"/>
        <end position="203"/>
    </location>
</feature>
<reference evidence="3" key="1">
    <citation type="submission" date="2018-06" db="EMBL/GenBank/DDBJ databases">
        <authorList>
            <person name="Lum Nde A."/>
            <person name="Hugo C."/>
        </authorList>
    </citation>
    <scope>NUCLEOTIDE SEQUENCE [LARGE SCALE GENOMIC DNA]</scope>
    <source>
        <strain evidence="3">1_F178</strain>
    </source>
</reference>
<feature type="transmembrane region" description="Helical" evidence="1">
    <location>
        <begin position="59"/>
        <end position="78"/>
    </location>
</feature>
<feature type="transmembrane region" description="Helical" evidence="1">
    <location>
        <begin position="158"/>
        <end position="175"/>
    </location>
</feature>
<sequence length="229" mass="26462">MNIMENIKSFFDSFKEFVWDIIGYLLPGSYLLILLSIIIKKDYFVYPTIGTKSDDFYPFIFIVISYLLGYSIYGLGVMKENILGKYSYIKKTERNVKNRKTFSLSKELLSKSLQTKGITDDLSDTSLRDIRSIVMGFVPEHDQKIYTFTFRADLSNQIGNVSMMLGVLALIFSILKPFSLDIFNTAISHYIIYVCLIISYFLLRETRNKFYNISLGLPFSIYTAKATQL</sequence>
<keyword evidence="1" id="KW-0812">Transmembrane</keyword>
<gene>
    <name evidence="2" type="ORF">DRF65_16275</name>
</gene>
<name>A0A3D9C697_9FLAO</name>
<proteinExistence type="predicted"/>
<dbReference type="Proteomes" id="UP000256686">
    <property type="component" value="Unassembled WGS sequence"/>
</dbReference>
<dbReference type="EMBL" id="QNVT01000016">
    <property type="protein sequence ID" value="REC61274.1"/>
    <property type="molecule type" value="Genomic_DNA"/>
</dbReference>
<comment type="caution">
    <text evidence="2">The sequence shown here is derived from an EMBL/GenBank/DDBJ whole genome shotgun (WGS) entry which is preliminary data.</text>
</comment>
<dbReference type="AlphaFoldDB" id="A0A3D9C697"/>
<evidence type="ECO:0000313" key="3">
    <source>
        <dbReference type="Proteomes" id="UP000256686"/>
    </source>
</evidence>